<protein>
    <recommendedName>
        <fullName evidence="9">WD repeat domain phosphoinositide-interacting protein 3</fullName>
    </recommendedName>
    <alternativeName>
        <fullName evidence="10">WD repeat-containing protein 45B</fullName>
    </alternativeName>
</protein>
<evidence type="ECO:0000256" key="8">
    <source>
        <dbReference type="ARBA" id="ARBA00025740"/>
    </source>
</evidence>
<dbReference type="Ensembl" id="ENSPKIT00000010284.1">
    <property type="protein sequence ID" value="ENSPKIP00000029487.1"/>
    <property type="gene ID" value="ENSPKIG00000010698.1"/>
</dbReference>
<dbReference type="InterPro" id="IPR048720">
    <property type="entry name" value="PROPPIN"/>
</dbReference>
<organism evidence="11 12">
    <name type="scientific">Paramormyrops kingsleyae</name>
    <dbReference type="NCBI Taxonomy" id="1676925"/>
    <lineage>
        <taxon>Eukaryota</taxon>
        <taxon>Metazoa</taxon>
        <taxon>Chordata</taxon>
        <taxon>Craniata</taxon>
        <taxon>Vertebrata</taxon>
        <taxon>Euteleostomi</taxon>
        <taxon>Actinopterygii</taxon>
        <taxon>Neopterygii</taxon>
        <taxon>Teleostei</taxon>
        <taxon>Osteoglossocephala</taxon>
        <taxon>Osteoglossomorpha</taxon>
        <taxon>Osteoglossiformes</taxon>
        <taxon>Mormyridae</taxon>
        <taxon>Paramormyrops</taxon>
    </lineage>
</organism>
<accession>A0A3B3SFG2</accession>
<evidence type="ECO:0000256" key="10">
    <source>
        <dbReference type="ARBA" id="ARBA00041573"/>
    </source>
</evidence>
<dbReference type="GO" id="GO:0008289">
    <property type="term" value="F:lipid binding"/>
    <property type="evidence" value="ECO:0007669"/>
    <property type="project" value="UniProtKB-KW"/>
</dbReference>
<dbReference type="SMART" id="SM00320">
    <property type="entry name" value="WD40"/>
    <property type="match status" value="2"/>
</dbReference>
<sequence length="378" mass="42059">MNLLPSNPHGNGLLYAGFNQDHGCFACGMENGFRVYNTDPLKEKEKQEFLEGGVGHVEMLFRCNYLALVGGGKKPKYPPNKVMIWDDLKKKTVIEIEFSTEVKAVKLRRDRIVVVLDSMIKVFTFTHNPHQLHVFETCYNPKGLCVLCPNSNNSLLAFPGTHSGHVQIVDLANTEKPPVDIPAHEGALCCIALNLQGTRIATASEKGTLIRIFDTSAGHLIQELRRGSQAANIYCINFNQDASLICVSSDHGTVHIFAAEDPKRNKQSRSGIGLSCYCNLMPPPLHFNAVQTTVLHIMPSKQVYVPELFFSFCFQLGFSKLPSQILQFQMELLQVPGPLWLPLCLCLWNGAQRSHRYGSFSAPVSISSVYLLPCSWHG</sequence>
<evidence type="ECO:0000256" key="7">
    <source>
        <dbReference type="ARBA" id="ARBA00023228"/>
    </source>
</evidence>
<dbReference type="Pfam" id="PF21032">
    <property type="entry name" value="PROPPIN"/>
    <property type="match status" value="1"/>
</dbReference>
<dbReference type="SUPFAM" id="SSF50978">
    <property type="entry name" value="WD40 repeat-like"/>
    <property type="match status" value="1"/>
</dbReference>
<keyword evidence="3" id="KW-0853">WD repeat</keyword>
<evidence type="ECO:0000256" key="9">
    <source>
        <dbReference type="ARBA" id="ARBA00040656"/>
    </source>
</evidence>
<evidence type="ECO:0000256" key="2">
    <source>
        <dbReference type="ARBA" id="ARBA00004371"/>
    </source>
</evidence>
<evidence type="ECO:0000313" key="11">
    <source>
        <dbReference type="Ensembl" id="ENSPKIP00000029487.1"/>
    </source>
</evidence>
<dbReference type="GO" id="GO:0006914">
    <property type="term" value="P:autophagy"/>
    <property type="evidence" value="ECO:0007669"/>
    <property type="project" value="UniProtKB-KW"/>
</dbReference>
<dbReference type="STRING" id="1676925.ENSPKIP00000029487"/>
<dbReference type="Proteomes" id="UP000261540">
    <property type="component" value="Unplaced"/>
</dbReference>
<name>A0A3B3SFG2_9TELE</name>
<dbReference type="GeneTree" id="ENSGT00940000157510"/>
<dbReference type="AlphaFoldDB" id="A0A3B3SFG2"/>
<evidence type="ECO:0000256" key="5">
    <source>
        <dbReference type="ARBA" id="ARBA00023006"/>
    </source>
</evidence>
<keyword evidence="5" id="KW-0072">Autophagy</keyword>
<keyword evidence="4" id="KW-0677">Repeat</keyword>
<reference evidence="11" key="1">
    <citation type="submission" date="2025-08" db="UniProtKB">
        <authorList>
            <consortium name="Ensembl"/>
        </authorList>
    </citation>
    <scope>IDENTIFICATION</scope>
</reference>
<evidence type="ECO:0000256" key="6">
    <source>
        <dbReference type="ARBA" id="ARBA00023121"/>
    </source>
</evidence>
<dbReference type="Gene3D" id="2.130.10.10">
    <property type="entry name" value="YVTN repeat-like/Quinoprotein amine dehydrogenase"/>
    <property type="match status" value="1"/>
</dbReference>
<dbReference type="FunFam" id="2.130.10.10:FF:000083">
    <property type="entry name" value="WD repeat domain phosphoinositide-interacting protein 3"/>
    <property type="match status" value="1"/>
</dbReference>
<comment type="similarity">
    <text evidence="8">Belongs to the WD repeat PROPPIN family.</text>
</comment>
<dbReference type="GO" id="GO:0000407">
    <property type="term" value="C:phagophore assembly site"/>
    <property type="evidence" value="ECO:0007669"/>
    <property type="project" value="UniProtKB-SubCell"/>
</dbReference>
<keyword evidence="12" id="KW-1185">Reference proteome</keyword>
<keyword evidence="7" id="KW-0458">Lysosome</keyword>
<keyword evidence="6" id="KW-0446">Lipid-binding</keyword>
<evidence type="ECO:0000313" key="12">
    <source>
        <dbReference type="Proteomes" id="UP000261540"/>
    </source>
</evidence>
<comment type="subcellular location">
    <subcellularLocation>
        <location evidence="2">Lysosome</location>
    </subcellularLocation>
    <subcellularLocation>
        <location evidence="1">Preautophagosomal structure</location>
    </subcellularLocation>
</comment>
<evidence type="ECO:0000256" key="1">
    <source>
        <dbReference type="ARBA" id="ARBA00004329"/>
    </source>
</evidence>
<evidence type="ECO:0000256" key="3">
    <source>
        <dbReference type="ARBA" id="ARBA00022574"/>
    </source>
</evidence>
<dbReference type="InterPro" id="IPR036322">
    <property type="entry name" value="WD40_repeat_dom_sf"/>
</dbReference>
<proteinExistence type="inferred from homology"/>
<dbReference type="GO" id="GO:0005764">
    <property type="term" value="C:lysosome"/>
    <property type="evidence" value="ECO:0007669"/>
    <property type="project" value="UniProtKB-SubCell"/>
</dbReference>
<dbReference type="PANTHER" id="PTHR11227">
    <property type="entry name" value="WD-REPEAT PROTEIN INTERACTING WITH PHOSPHOINOSIDES WIPI -RELATED"/>
    <property type="match status" value="1"/>
</dbReference>
<reference evidence="11" key="2">
    <citation type="submission" date="2025-09" db="UniProtKB">
        <authorList>
            <consortium name="Ensembl"/>
        </authorList>
    </citation>
    <scope>IDENTIFICATION</scope>
</reference>
<dbReference type="InterPro" id="IPR001680">
    <property type="entry name" value="WD40_rpt"/>
</dbReference>
<evidence type="ECO:0000256" key="4">
    <source>
        <dbReference type="ARBA" id="ARBA00022737"/>
    </source>
</evidence>
<dbReference type="InterPro" id="IPR015943">
    <property type="entry name" value="WD40/YVTN_repeat-like_dom_sf"/>
</dbReference>